<name>A0A368Y845_9BURK</name>
<organism evidence="1 2">
    <name type="scientific">Pseudorhodoferax soli</name>
    <dbReference type="NCBI Taxonomy" id="545864"/>
    <lineage>
        <taxon>Bacteria</taxon>
        <taxon>Pseudomonadati</taxon>
        <taxon>Pseudomonadota</taxon>
        <taxon>Betaproteobacteria</taxon>
        <taxon>Burkholderiales</taxon>
        <taxon>Comamonadaceae</taxon>
    </lineage>
</organism>
<dbReference type="SUPFAM" id="SSF53850">
    <property type="entry name" value="Periplasmic binding protein-like II"/>
    <property type="match status" value="1"/>
</dbReference>
<evidence type="ECO:0000313" key="2">
    <source>
        <dbReference type="Proteomes" id="UP000252884"/>
    </source>
</evidence>
<sequence>MSRMSLVVLAVLAAVWWVVGNLERALPPERVVIQAGPAGGSFDKHARRYAEYLIRKGLRAEVRNQDDSLKIIDRLDDASTGVQIGFTAQRVVPREHSHVNSAGVVELQPLFLFVRKAATGPATLAGLAGRKLVMPPQNSITAKVAQEVLGLYGVTPGNAAFAFVPLEAGVRALQRGEHDAGFFVLAPDNAFVQELVSDPQIETYPVDDSTGIARHLDYLKPSVLVRGAFDLKAPLPPRDVALVSATVNVVVREDIHPAVLYALLQAMADVHKGQTLVSDAGEFPRQAGAALPVHPHALEWAKTGTPWLFAKLPPAVAGVIDAYWAPLLALAALVSAFGSFQSLNGAIDNAVLAAAVGWLGWVYRRIARGGQPGWATRTLFRLVEPLIVQQPPGESARDRLERLRPHM</sequence>
<reference evidence="1 2" key="1">
    <citation type="submission" date="2018-07" db="EMBL/GenBank/DDBJ databases">
        <title>Genomic Encyclopedia of Type Strains, Phase IV (KMG-IV): sequencing the most valuable type-strain genomes for metagenomic binning, comparative biology and taxonomic classification.</title>
        <authorList>
            <person name="Goeker M."/>
        </authorList>
    </citation>
    <scope>NUCLEOTIDE SEQUENCE [LARGE SCALE GENOMIC DNA]</scope>
    <source>
        <strain evidence="1 2">DSM 21634</strain>
    </source>
</reference>
<dbReference type="InterPro" id="IPR011852">
    <property type="entry name" value="TRAP_TAXI"/>
</dbReference>
<dbReference type="Gene3D" id="3.40.190.10">
    <property type="entry name" value="Periplasmic binding protein-like II"/>
    <property type="match status" value="2"/>
</dbReference>
<dbReference type="RefSeq" id="WP_114466503.1">
    <property type="nucleotide sequence ID" value="NZ_QPJK01000001.1"/>
</dbReference>
<proteinExistence type="predicted"/>
<dbReference type="OrthoDB" id="8879094at2"/>
<keyword evidence="2" id="KW-1185">Reference proteome</keyword>
<dbReference type="Proteomes" id="UP000252884">
    <property type="component" value="Unassembled WGS sequence"/>
</dbReference>
<gene>
    <name evidence="1" type="ORF">DES41_1011046</name>
</gene>
<dbReference type="PANTHER" id="PTHR42941">
    <property type="entry name" value="SLL1037 PROTEIN"/>
    <property type="match status" value="1"/>
</dbReference>
<dbReference type="EMBL" id="QPJK01000001">
    <property type="protein sequence ID" value="RCW76440.1"/>
    <property type="molecule type" value="Genomic_DNA"/>
</dbReference>
<protein>
    <submittedName>
        <fullName evidence="1">NMT1 family protein</fullName>
    </submittedName>
</protein>
<evidence type="ECO:0000313" key="1">
    <source>
        <dbReference type="EMBL" id="RCW76440.1"/>
    </source>
</evidence>
<dbReference type="AlphaFoldDB" id="A0A368Y845"/>
<dbReference type="PANTHER" id="PTHR42941:SF1">
    <property type="entry name" value="SLL1037 PROTEIN"/>
    <property type="match status" value="1"/>
</dbReference>
<comment type="caution">
    <text evidence="1">The sequence shown here is derived from an EMBL/GenBank/DDBJ whole genome shotgun (WGS) entry which is preliminary data.</text>
</comment>
<accession>A0A368Y845</accession>